<keyword evidence="6 13" id="KW-1133">Transmembrane helix</keyword>
<dbReference type="EC" id="2.7.8.5" evidence="11"/>
<keyword evidence="5 13" id="KW-0812">Transmembrane</keyword>
<dbReference type="AlphaFoldDB" id="A0A5Q2FGZ3"/>
<dbReference type="PANTHER" id="PTHR14269">
    <property type="entry name" value="CDP-DIACYLGLYCEROL--GLYCEROL-3-PHOSPHATE 3-PHOSPHATIDYLTRANSFERASE-RELATED"/>
    <property type="match status" value="1"/>
</dbReference>
<keyword evidence="9" id="KW-0594">Phospholipid biosynthesis</keyword>
<dbReference type="GO" id="GO:0008444">
    <property type="term" value="F:CDP-diacylglycerol-glycerol-3-phosphate 3-phosphatidyltransferase activity"/>
    <property type="evidence" value="ECO:0007669"/>
    <property type="project" value="UniProtKB-UniRule"/>
</dbReference>
<dbReference type="GO" id="GO:0046474">
    <property type="term" value="P:glycerophospholipid biosynthetic process"/>
    <property type="evidence" value="ECO:0007669"/>
    <property type="project" value="TreeGrafter"/>
</dbReference>
<feature type="transmembrane region" description="Helical" evidence="13">
    <location>
        <begin position="164"/>
        <end position="185"/>
    </location>
</feature>
<dbReference type="RefSeq" id="WP_153573343.1">
    <property type="nucleotide sequence ID" value="NZ_CP045725.1"/>
</dbReference>
<dbReference type="InterPro" id="IPR050324">
    <property type="entry name" value="CDP-alcohol_PTase-I"/>
</dbReference>
<evidence type="ECO:0000256" key="2">
    <source>
        <dbReference type="ARBA" id="ARBA00010441"/>
    </source>
</evidence>
<evidence type="ECO:0000256" key="3">
    <source>
        <dbReference type="ARBA" id="ARBA00022516"/>
    </source>
</evidence>
<dbReference type="EMBL" id="CP045725">
    <property type="protein sequence ID" value="QGF24814.1"/>
    <property type="molecule type" value="Genomic_DNA"/>
</dbReference>
<gene>
    <name evidence="14" type="primary">pgsA</name>
    <name evidence="14" type="ORF">Rai3103_15595</name>
</gene>
<keyword evidence="10" id="KW-1208">Phospholipid metabolism</keyword>
<dbReference type="UniPathway" id="UPA00085"/>
<evidence type="ECO:0000256" key="7">
    <source>
        <dbReference type="ARBA" id="ARBA00023098"/>
    </source>
</evidence>
<keyword evidence="15" id="KW-1185">Reference proteome</keyword>
<reference evidence="14 15" key="1">
    <citation type="submission" date="2019-10" db="EMBL/GenBank/DDBJ databases">
        <title>Genomic analysis of Raineyella sp. CBA3103.</title>
        <authorList>
            <person name="Roh S.W."/>
        </authorList>
    </citation>
    <scope>NUCLEOTIDE SEQUENCE [LARGE SCALE GENOMIC DNA]</scope>
    <source>
        <strain evidence="14 15">CBA3103</strain>
    </source>
</reference>
<feature type="transmembrane region" description="Helical" evidence="13">
    <location>
        <begin position="12"/>
        <end position="34"/>
    </location>
</feature>
<organism evidence="14 15">
    <name type="scientific">Raineyella fluvialis</name>
    <dbReference type="NCBI Taxonomy" id="2662261"/>
    <lineage>
        <taxon>Bacteria</taxon>
        <taxon>Bacillati</taxon>
        <taxon>Actinomycetota</taxon>
        <taxon>Actinomycetes</taxon>
        <taxon>Propionibacteriales</taxon>
        <taxon>Propionibacteriaceae</taxon>
        <taxon>Raineyella</taxon>
    </lineage>
</organism>
<evidence type="ECO:0000256" key="4">
    <source>
        <dbReference type="ARBA" id="ARBA00022679"/>
    </source>
</evidence>
<dbReference type="InterPro" id="IPR000462">
    <property type="entry name" value="CDP-OH_P_trans"/>
</dbReference>
<evidence type="ECO:0000256" key="5">
    <source>
        <dbReference type="ARBA" id="ARBA00022692"/>
    </source>
</evidence>
<dbReference type="Gene3D" id="1.20.120.1760">
    <property type="match status" value="1"/>
</dbReference>
<dbReference type="GO" id="GO:0016020">
    <property type="term" value="C:membrane"/>
    <property type="evidence" value="ECO:0007669"/>
    <property type="project" value="UniProtKB-SubCell"/>
</dbReference>
<evidence type="ECO:0000256" key="11">
    <source>
        <dbReference type="NCBIfam" id="TIGR00560"/>
    </source>
</evidence>
<dbReference type="KEGG" id="rain:Rai3103_15595"/>
<evidence type="ECO:0000256" key="12">
    <source>
        <dbReference type="RuleBase" id="RU003750"/>
    </source>
</evidence>
<dbReference type="NCBIfam" id="TIGR00560">
    <property type="entry name" value="pgsA"/>
    <property type="match status" value="1"/>
</dbReference>
<evidence type="ECO:0000256" key="10">
    <source>
        <dbReference type="ARBA" id="ARBA00023264"/>
    </source>
</evidence>
<proteinExistence type="inferred from homology"/>
<keyword evidence="7" id="KW-0443">Lipid metabolism</keyword>
<evidence type="ECO:0000256" key="6">
    <source>
        <dbReference type="ARBA" id="ARBA00022989"/>
    </source>
</evidence>
<evidence type="ECO:0000256" key="8">
    <source>
        <dbReference type="ARBA" id="ARBA00023136"/>
    </source>
</evidence>
<keyword evidence="4 12" id="KW-0808">Transferase</keyword>
<evidence type="ECO:0000256" key="1">
    <source>
        <dbReference type="ARBA" id="ARBA00004141"/>
    </source>
</evidence>
<evidence type="ECO:0000256" key="9">
    <source>
        <dbReference type="ARBA" id="ARBA00023209"/>
    </source>
</evidence>
<name>A0A5Q2FGZ3_9ACTN</name>
<dbReference type="InterPro" id="IPR004570">
    <property type="entry name" value="Phosphatidylglycerol_P_synth"/>
</dbReference>
<dbReference type="Pfam" id="PF01066">
    <property type="entry name" value="CDP-OH_P_transf"/>
    <property type="match status" value="1"/>
</dbReference>
<keyword evidence="3" id="KW-0444">Lipid biosynthesis</keyword>
<feature type="transmembrane region" description="Helical" evidence="13">
    <location>
        <begin position="142"/>
        <end position="158"/>
    </location>
</feature>
<dbReference type="PROSITE" id="PS00379">
    <property type="entry name" value="CDP_ALCOHOL_P_TRANSF"/>
    <property type="match status" value="1"/>
</dbReference>
<keyword evidence="8 13" id="KW-0472">Membrane</keyword>
<dbReference type="InterPro" id="IPR048254">
    <property type="entry name" value="CDP_ALCOHOL_P_TRANSF_CS"/>
</dbReference>
<dbReference type="PANTHER" id="PTHR14269:SF52">
    <property type="entry name" value="PHOSPHATIDYLGLYCEROPHOSPHATE SYNTHASE-RELATED"/>
    <property type="match status" value="1"/>
</dbReference>
<evidence type="ECO:0000313" key="15">
    <source>
        <dbReference type="Proteomes" id="UP000386847"/>
    </source>
</evidence>
<feature type="transmembrane region" description="Helical" evidence="13">
    <location>
        <begin position="99"/>
        <end position="121"/>
    </location>
</feature>
<dbReference type="InterPro" id="IPR043130">
    <property type="entry name" value="CDP-OH_PTrfase_TM_dom"/>
</dbReference>
<dbReference type="PIRSF" id="PIRSF000847">
    <property type="entry name" value="Phos_ph_gly_syn"/>
    <property type="match status" value="1"/>
</dbReference>
<evidence type="ECO:0000313" key="14">
    <source>
        <dbReference type="EMBL" id="QGF24814.1"/>
    </source>
</evidence>
<evidence type="ECO:0000256" key="13">
    <source>
        <dbReference type="SAM" id="Phobius"/>
    </source>
</evidence>
<comment type="subcellular location">
    <subcellularLocation>
        <location evidence="1">Membrane</location>
        <topology evidence="1">Multi-pass membrane protein</topology>
    </subcellularLocation>
</comment>
<comment type="similarity">
    <text evidence="2 12">Belongs to the CDP-alcohol phosphatidyltransferase class-I family.</text>
</comment>
<sequence>MSTPSTGEPSPWNVPNALTVLRILLVPLFGWMLLSHPDAAGWRWMTTGVFVVAMATDFVDGHLARSRNLITSFGKLMDPIADKALTGMAFIGLSVIGELWWWVTIVILLREWGITVMRFFILKYGVMAANRGGKAKTMTQSAALVLYLLPLPAAGLSIGGAMEIVSWILMAAAFVLTVLTGLDYLREAARMRASYLAAHPGTR</sequence>
<protein>
    <recommendedName>
        <fullName evidence="11">CDP-diacylglycerol--glycerol-3-phosphate 3-phosphatidyltransferase</fullName>
        <ecNumber evidence="11">2.7.8.5</ecNumber>
    </recommendedName>
</protein>
<accession>A0A5Q2FGZ3</accession>
<dbReference type="Proteomes" id="UP000386847">
    <property type="component" value="Chromosome"/>
</dbReference>